<accession>A0ABS6WLJ5</accession>
<protein>
    <submittedName>
        <fullName evidence="2">Rha family transcriptional regulator</fullName>
    </submittedName>
</protein>
<feature type="region of interest" description="Disordered" evidence="1">
    <location>
        <begin position="365"/>
        <end position="396"/>
    </location>
</feature>
<feature type="region of interest" description="Disordered" evidence="1">
    <location>
        <begin position="56"/>
        <end position="92"/>
    </location>
</feature>
<comment type="caution">
    <text evidence="2">The sequence shown here is derived from an EMBL/GenBank/DDBJ whole genome shotgun (WGS) entry which is preliminary data.</text>
</comment>
<dbReference type="EMBL" id="JAHWQX010000002">
    <property type="protein sequence ID" value="MBW3096831.1"/>
    <property type="molecule type" value="Genomic_DNA"/>
</dbReference>
<proteinExistence type="predicted"/>
<dbReference type="Proteomes" id="UP001430804">
    <property type="component" value="Unassembled WGS sequence"/>
</dbReference>
<evidence type="ECO:0000256" key="1">
    <source>
        <dbReference type="SAM" id="MobiDB-lite"/>
    </source>
</evidence>
<dbReference type="InterPro" id="IPR014054">
    <property type="entry name" value="Phage_regulatory_Rha"/>
</dbReference>
<dbReference type="NCBIfam" id="TIGR02681">
    <property type="entry name" value="phage_pRha"/>
    <property type="match status" value="1"/>
</dbReference>
<dbReference type="Pfam" id="PF07750">
    <property type="entry name" value="GcrA"/>
    <property type="match status" value="1"/>
</dbReference>
<organism evidence="2 3">
    <name type="scientific">Pseudohoeflea coraliihabitans</name>
    <dbReference type="NCBI Taxonomy" id="2860393"/>
    <lineage>
        <taxon>Bacteria</taxon>
        <taxon>Pseudomonadati</taxon>
        <taxon>Pseudomonadota</taxon>
        <taxon>Alphaproteobacteria</taxon>
        <taxon>Hyphomicrobiales</taxon>
        <taxon>Rhizobiaceae</taxon>
        <taxon>Pseudohoeflea</taxon>
    </lineage>
</organism>
<gene>
    <name evidence="2" type="ORF">KY465_06025</name>
</gene>
<dbReference type="Pfam" id="PF09669">
    <property type="entry name" value="Phage_pRha"/>
    <property type="match status" value="1"/>
</dbReference>
<dbReference type="RefSeq" id="WP_219200799.1">
    <property type="nucleotide sequence ID" value="NZ_JAHWQX010000002.1"/>
</dbReference>
<evidence type="ECO:0000313" key="2">
    <source>
        <dbReference type="EMBL" id="MBW3096831.1"/>
    </source>
</evidence>
<sequence length="396" mass="44290">MIHWSFLSTSQRIKAIKDIWQEGMSADQISKALLNRHGYVSKGAVVGMFTRHRDKMGEVSLRPANGRTGKATSAPAQRKRRKKRPVPTEAPEPLNLTLMDLTARTCRWPVNDGSPFLFCGAEADDPLSPYCPFHADLGVGIGTESERRASRLKGGGSVKNDCLDAATTELDALGVPYDIDWTSKHVHIRYGENREHLHVVAKTPSDCRAHKNERAAIRRDLKRQGYLQSDEPAIIDEPLIIVRDHEARCTSIDVAKNFDKAHKDVLRAIDGCRENCGEEFDQRNFAPIEYRDGKGRTYRAYEMSRDGFSLVVMGFTGKAAMRWKVAYISAFDRMAAALQSQPPADEIEQLRADLNAALDLMASIEKAPPAPEPKSRGTIPPRMVARQMARRQARRA</sequence>
<keyword evidence="3" id="KW-1185">Reference proteome</keyword>
<name>A0ABS6WLJ5_9HYPH</name>
<reference evidence="2" key="1">
    <citation type="submission" date="2021-07" db="EMBL/GenBank/DDBJ databases">
        <title>Pseudohoeflea marina sp. nov. a polyhydroxyalcanoate-producing bacterium.</title>
        <authorList>
            <person name="Zheng W."/>
            <person name="Yu S."/>
            <person name="Huang Y."/>
        </authorList>
    </citation>
    <scope>NUCLEOTIDE SEQUENCE</scope>
    <source>
        <strain evidence="2">DP4N28-3</strain>
    </source>
</reference>
<dbReference type="InterPro" id="IPR011681">
    <property type="entry name" value="GcrA"/>
</dbReference>
<evidence type="ECO:0000313" key="3">
    <source>
        <dbReference type="Proteomes" id="UP001430804"/>
    </source>
</evidence>